<keyword evidence="2" id="KW-1185">Reference proteome</keyword>
<dbReference type="RefSeq" id="WP_234868751.1">
    <property type="nucleotide sequence ID" value="NZ_JAKEVY010000010.1"/>
</dbReference>
<dbReference type="EMBL" id="JAKEVY010000010">
    <property type="protein sequence ID" value="MCF1717060.1"/>
    <property type="molecule type" value="Genomic_DNA"/>
</dbReference>
<evidence type="ECO:0000313" key="2">
    <source>
        <dbReference type="Proteomes" id="UP001200145"/>
    </source>
</evidence>
<accession>A0ABS9BPH2</accession>
<comment type="caution">
    <text evidence="1">The sequence shown here is derived from an EMBL/GenBank/DDBJ whole genome shotgun (WGS) entry which is preliminary data.</text>
</comment>
<name>A0ABS9BPH2_9BACT</name>
<sequence length="78" mass="8952">MSILAHQQVFAYQEGIPATVEYDQDRLFLVSKNHGDLILTEKFRFYSLDAGFALYGNQTTDQTLLPTVPHEWHPIGTR</sequence>
<gene>
    <name evidence="1" type="ORF">L0U88_20630</name>
</gene>
<reference evidence="1 2" key="1">
    <citation type="submission" date="2022-01" db="EMBL/GenBank/DDBJ databases">
        <title>Flavihumibacter sp. nov., isolated from sediment of a river.</title>
        <authorList>
            <person name="Liu H."/>
        </authorList>
    </citation>
    <scope>NUCLEOTIDE SEQUENCE [LARGE SCALE GENOMIC DNA]</scope>
    <source>
        <strain evidence="1 2">RY-1</strain>
    </source>
</reference>
<organism evidence="1 2">
    <name type="scientific">Flavihumibacter fluminis</name>
    <dbReference type="NCBI Taxonomy" id="2909236"/>
    <lineage>
        <taxon>Bacteria</taxon>
        <taxon>Pseudomonadati</taxon>
        <taxon>Bacteroidota</taxon>
        <taxon>Chitinophagia</taxon>
        <taxon>Chitinophagales</taxon>
        <taxon>Chitinophagaceae</taxon>
        <taxon>Flavihumibacter</taxon>
    </lineage>
</organism>
<proteinExistence type="predicted"/>
<evidence type="ECO:0000313" key="1">
    <source>
        <dbReference type="EMBL" id="MCF1717060.1"/>
    </source>
</evidence>
<protein>
    <submittedName>
        <fullName evidence="1">Uncharacterized protein</fullName>
    </submittedName>
</protein>
<dbReference type="Proteomes" id="UP001200145">
    <property type="component" value="Unassembled WGS sequence"/>
</dbReference>